<evidence type="ECO:0000256" key="10">
    <source>
        <dbReference type="RuleBase" id="RU363039"/>
    </source>
</evidence>
<comment type="caution">
    <text evidence="13">The sequence shown here is derived from an EMBL/GenBank/DDBJ whole genome shotgun (WGS) entry which is preliminary data.</text>
</comment>
<evidence type="ECO:0000256" key="3">
    <source>
        <dbReference type="ARBA" id="ARBA00018753"/>
    </source>
</evidence>
<reference evidence="13" key="2">
    <citation type="submission" date="2020-09" db="EMBL/GenBank/DDBJ databases">
        <authorList>
            <person name="Sun Q."/>
            <person name="Ohkuma M."/>
        </authorList>
    </citation>
    <scope>NUCLEOTIDE SEQUENCE</scope>
    <source>
        <strain evidence="13">JCM 3313</strain>
    </source>
</reference>
<dbReference type="SUPFAM" id="SSF52374">
    <property type="entry name" value="Nucleotidylyl transferase"/>
    <property type="match status" value="1"/>
</dbReference>
<dbReference type="SUPFAM" id="SSF47323">
    <property type="entry name" value="Anticodon-binding domain of a subclass of class I aminoacyl-tRNA synthetases"/>
    <property type="match status" value="1"/>
</dbReference>
<dbReference type="Gene3D" id="1.10.730.10">
    <property type="entry name" value="Isoleucyl-tRNA Synthetase, Domain 1"/>
    <property type="match status" value="1"/>
</dbReference>
<dbReference type="InterPro" id="IPR015413">
    <property type="entry name" value="Methionyl/Leucyl_tRNA_Synth"/>
</dbReference>
<dbReference type="InterPro" id="IPR014758">
    <property type="entry name" value="Met-tRNA_synth"/>
</dbReference>
<evidence type="ECO:0000256" key="6">
    <source>
        <dbReference type="ARBA" id="ARBA00022840"/>
    </source>
</evidence>
<keyword evidence="14" id="KW-1185">Reference proteome</keyword>
<dbReference type="AlphaFoldDB" id="A0A918AL88"/>
<dbReference type="EC" id="6.1.1.10" evidence="2"/>
<evidence type="ECO:0000256" key="4">
    <source>
        <dbReference type="ARBA" id="ARBA00022598"/>
    </source>
</evidence>
<evidence type="ECO:0000313" key="13">
    <source>
        <dbReference type="EMBL" id="GGP55664.1"/>
    </source>
</evidence>
<reference evidence="13" key="1">
    <citation type="journal article" date="2014" name="Int. J. Syst. Evol. Microbiol.">
        <title>Complete genome sequence of Corynebacterium casei LMG S-19264T (=DSM 44701T), isolated from a smear-ripened cheese.</title>
        <authorList>
            <consortium name="US DOE Joint Genome Institute (JGI-PGF)"/>
            <person name="Walter F."/>
            <person name="Albersmeier A."/>
            <person name="Kalinowski J."/>
            <person name="Ruckert C."/>
        </authorList>
    </citation>
    <scope>NUCLEOTIDE SEQUENCE</scope>
    <source>
        <strain evidence="13">JCM 3313</strain>
    </source>
</reference>
<evidence type="ECO:0000259" key="12">
    <source>
        <dbReference type="Pfam" id="PF09334"/>
    </source>
</evidence>
<dbReference type="RefSeq" id="WP_189223837.1">
    <property type="nucleotide sequence ID" value="NZ_BMRG01000004.1"/>
</dbReference>
<dbReference type="InterPro" id="IPR002300">
    <property type="entry name" value="aa-tRNA-synth_Ia"/>
</dbReference>
<dbReference type="InterPro" id="IPR033911">
    <property type="entry name" value="MetRS_core"/>
</dbReference>
<accession>A0A918AL88</accession>
<dbReference type="InterPro" id="IPR041872">
    <property type="entry name" value="Anticodon_Met"/>
</dbReference>
<dbReference type="GO" id="GO:0004825">
    <property type="term" value="F:methionine-tRNA ligase activity"/>
    <property type="evidence" value="ECO:0007669"/>
    <property type="project" value="UniProtKB-EC"/>
</dbReference>
<gene>
    <name evidence="13" type="primary">metG</name>
    <name evidence="13" type="ORF">GCM10010185_30300</name>
</gene>
<evidence type="ECO:0000256" key="2">
    <source>
        <dbReference type="ARBA" id="ARBA00012838"/>
    </source>
</evidence>
<dbReference type="CDD" id="cd00814">
    <property type="entry name" value="MetRS_core"/>
    <property type="match status" value="1"/>
</dbReference>
<keyword evidence="6 10" id="KW-0067">ATP-binding</keyword>
<dbReference type="InterPro" id="IPR009080">
    <property type="entry name" value="tRNAsynth_Ia_anticodon-bd"/>
</dbReference>
<evidence type="ECO:0000256" key="1">
    <source>
        <dbReference type="ARBA" id="ARBA00003314"/>
    </source>
</evidence>
<dbReference type="GO" id="GO:0006431">
    <property type="term" value="P:methionyl-tRNA aminoacylation"/>
    <property type="evidence" value="ECO:0007669"/>
    <property type="project" value="InterPro"/>
</dbReference>
<dbReference type="Gene3D" id="2.170.220.10">
    <property type="match status" value="1"/>
</dbReference>
<dbReference type="PANTHER" id="PTHR43326:SF1">
    <property type="entry name" value="METHIONINE--TRNA LIGASE, MITOCHONDRIAL"/>
    <property type="match status" value="1"/>
</dbReference>
<evidence type="ECO:0000259" key="11">
    <source>
        <dbReference type="Pfam" id="PF00133"/>
    </source>
</evidence>
<comment type="function">
    <text evidence="1">Is required not only for elongation of protein synthesis but also for the initiation of all mRNA translation through initiator tRNA(fMet) aminoacylation.</text>
</comment>
<keyword evidence="8 10" id="KW-0030">Aminoacyl-tRNA synthetase</keyword>
<dbReference type="Pfam" id="PF09334">
    <property type="entry name" value="tRNA-synt_1g"/>
    <property type="match status" value="1"/>
</dbReference>
<name>A0A918AL88_9PSEU</name>
<comment type="similarity">
    <text evidence="10">Belongs to the class-I aminoacyl-tRNA synthetase family.</text>
</comment>
<evidence type="ECO:0000256" key="5">
    <source>
        <dbReference type="ARBA" id="ARBA00022741"/>
    </source>
</evidence>
<dbReference type="CDD" id="cd07957">
    <property type="entry name" value="Anticodon_Ia_Met"/>
    <property type="match status" value="1"/>
</dbReference>
<keyword evidence="7 10" id="KW-0648">Protein biosynthesis</keyword>
<keyword evidence="5 10" id="KW-0547">Nucleotide-binding</keyword>
<evidence type="ECO:0000256" key="8">
    <source>
        <dbReference type="ARBA" id="ARBA00023146"/>
    </source>
</evidence>
<dbReference type="InterPro" id="IPR014729">
    <property type="entry name" value="Rossmann-like_a/b/a_fold"/>
</dbReference>
<protein>
    <recommendedName>
        <fullName evidence="3">Methionine--tRNA ligase</fullName>
        <ecNumber evidence="2">6.1.1.10</ecNumber>
    </recommendedName>
    <alternativeName>
        <fullName evidence="9">Methionyl-tRNA synthetase</fullName>
    </alternativeName>
</protein>
<dbReference type="NCBIfam" id="TIGR00398">
    <property type="entry name" value="metG"/>
    <property type="match status" value="1"/>
</dbReference>
<dbReference type="Proteomes" id="UP000639606">
    <property type="component" value="Unassembled WGS sequence"/>
</dbReference>
<keyword evidence="4 10" id="KW-0436">Ligase</keyword>
<evidence type="ECO:0000256" key="9">
    <source>
        <dbReference type="ARBA" id="ARBA00030904"/>
    </source>
</evidence>
<organism evidence="13 14">
    <name type="scientific">Saccharothrix coeruleofusca</name>
    <dbReference type="NCBI Taxonomy" id="33919"/>
    <lineage>
        <taxon>Bacteria</taxon>
        <taxon>Bacillati</taxon>
        <taxon>Actinomycetota</taxon>
        <taxon>Actinomycetes</taxon>
        <taxon>Pseudonocardiales</taxon>
        <taxon>Pseudonocardiaceae</taxon>
        <taxon>Saccharothrix</taxon>
    </lineage>
</organism>
<dbReference type="EMBL" id="BMRG01000004">
    <property type="protein sequence ID" value="GGP55664.1"/>
    <property type="molecule type" value="Genomic_DNA"/>
</dbReference>
<feature type="domain" description="Methionyl/Leucyl tRNA synthetase" evidence="12">
    <location>
        <begin position="135"/>
        <end position="364"/>
    </location>
</feature>
<evidence type="ECO:0000256" key="7">
    <source>
        <dbReference type="ARBA" id="ARBA00022917"/>
    </source>
</evidence>
<sequence length="498" mass="55734">MPRFYVTTAIPYVNARPHLGFALEAVQADVLARHHRLRGDRVRFLTGTDDNSLKNVLAAQAEGLSTAELVDRNAEAFAALREPLALSSTDFIRTSRDTRHRVGVERLWRDCEQSGDIYRKRYEGLYCVGCEQFYRPAELPGGKCPEHGVEPRPVAEENWFFRLSRYTERLHELISGGELRVEPTARRNEVLAFIRAGLHDFSISRSTARARGWGIPVPGDPDQVVHVWWDALANYISSLGYGTDGPHYRRWWVEGDRRVHVVGKGVARFHAVHWPAMLLSAGAPLPTDVLVHDYLTTDGHKISKSAGNADDPAQLAHRYGTDAVRWWLLREVPRVGDADFTSARLVARANEELANGLGNLVNRVVVMVHRYREGRPPAVAPEQAGELPAACREAPELVHEALTAFDFRSATSAVWRIVEEANRHVERERPWELARAERAGDRAAGRRLDAVLAALLTACRALAVQLTPFLPVLAARIAEQCVTLSDSLAQPRVLVRRL</sequence>
<evidence type="ECO:0000313" key="14">
    <source>
        <dbReference type="Proteomes" id="UP000639606"/>
    </source>
</evidence>
<dbReference type="Pfam" id="PF00133">
    <property type="entry name" value="tRNA-synt_1"/>
    <property type="match status" value="1"/>
</dbReference>
<proteinExistence type="inferred from homology"/>
<dbReference type="PANTHER" id="PTHR43326">
    <property type="entry name" value="METHIONYL-TRNA SYNTHETASE"/>
    <property type="match status" value="1"/>
</dbReference>
<dbReference type="InterPro" id="IPR023457">
    <property type="entry name" value="Met-tRNA_synth_2"/>
</dbReference>
<dbReference type="PRINTS" id="PR01041">
    <property type="entry name" value="TRNASYNTHMET"/>
</dbReference>
<feature type="domain" description="Aminoacyl-tRNA synthetase class Ia" evidence="11">
    <location>
        <begin position="2"/>
        <end position="53"/>
    </location>
</feature>
<dbReference type="GO" id="GO:0005524">
    <property type="term" value="F:ATP binding"/>
    <property type="evidence" value="ECO:0007669"/>
    <property type="project" value="UniProtKB-KW"/>
</dbReference>
<dbReference type="Gene3D" id="3.40.50.620">
    <property type="entry name" value="HUPs"/>
    <property type="match status" value="1"/>
</dbReference>